<feature type="transmembrane region" description="Helical" evidence="1">
    <location>
        <begin position="113"/>
        <end position="137"/>
    </location>
</feature>
<sequence precursor="true">MPRILGLNPLAVLVAGFALWMVGFVFYGVLFAQLWIGLWGFTDADLAAAEAVAGPAMAAGFALSIIFAGFLSYALKALKADGMTSAVKWALFLWAGFVVTTMAYDIIYALQPIMLLLLDASHNLVGFIVMALILTALDKVAVKD</sequence>
<dbReference type="AlphaFoldDB" id="Q0ANL7"/>
<feature type="transmembrane region" description="Helical" evidence="1">
    <location>
        <begin position="87"/>
        <end position="107"/>
    </location>
</feature>
<gene>
    <name evidence="2" type="ordered locus">Mmar10_1828</name>
</gene>
<protein>
    <recommendedName>
        <fullName evidence="4">DUF1761 domain-containing protein</fullName>
    </recommendedName>
</protein>
<keyword evidence="3" id="KW-1185">Reference proteome</keyword>
<keyword evidence="1" id="KW-0472">Membrane</keyword>
<reference evidence="2 3" key="1">
    <citation type="submission" date="2006-08" db="EMBL/GenBank/DDBJ databases">
        <title>Complete sequence of Maricaulis maris MCS10.</title>
        <authorList>
            <consortium name="US DOE Joint Genome Institute"/>
            <person name="Copeland A."/>
            <person name="Lucas S."/>
            <person name="Lapidus A."/>
            <person name="Barry K."/>
            <person name="Detter J.C."/>
            <person name="Glavina del Rio T."/>
            <person name="Hammon N."/>
            <person name="Israni S."/>
            <person name="Dalin E."/>
            <person name="Tice H."/>
            <person name="Pitluck S."/>
            <person name="Saunders E."/>
            <person name="Brettin T."/>
            <person name="Bruce D."/>
            <person name="Han C."/>
            <person name="Tapia R."/>
            <person name="Gilna P."/>
            <person name="Schmutz J."/>
            <person name="Larimer F."/>
            <person name="Land M."/>
            <person name="Hauser L."/>
            <person name="Kyrpides N."/>
            <person name="Mikhailova N."/>
            <person name="Viollier P."/>
            <person name="Stephens C."/>
            <person name="Richardson P."/>
        </authorList>
    </citation>
    <scope>NUCLEOTIDE SEQUENCE [LARGE SCALE GENOMIC DNA]</scope>
    <source>
        <strain evidence="2 3">MCS10</strain>
    </source>
</reference>
<dbReference type="Proteomes" id="UP000001964">
    <property type="component" value="Chromosome"/>
</dbReference>
<dbReference type="Pfam" id="PF08570">
    <property type="entry name" value="DUF1761"/>
    <property type="match status" value="1"/>
</dbReference>
<organism evidence="2 3">
    <name type="scientific">Maricaulis maris (strain MCS10)</name>
    <name type="common">Caulobacter maris</name>
    <dbReference type="NCBI Taxonomy" id="394221"/>
    <lineage>
        <taxon>Bacteria</taxon>
        <taxon>Pseudomonadati</taxon>
        <taxon>Pseudomonadota</taxon>
        <taxon>Alphaproteobacteria</taxon>
        <taxon>Maricaulales</taxon>
        <taxon>Maricaulaceae</taxon>
        <taxon>Maricaulis</taxon>
    </lineage>
</organism>
<keyword evidence="1" id="KW-1133">Transmembrane helix</keyword>
<dbReference type="EMBL" id="CP000449">
    <property type="protein sequence ID" value="ABI66120.1"/>
    <property type="molecule type" value="Genomic_DNA"/>
</dbReference>
<evidence type="ECO:0000313" key="2">
    <source>
        <dbReference type="EMBL" id="ABI66120.1"/>
    </source>
</evidence>
<evidence type="ECO:0000256" key="1">
    <source>
        <dbReference type="SAM" id="Phobius"/>
    </source>
</evidence>
<name>Q0ANL7_MARMM</name>
<evidence type="ECO:0008006" key="4">
    <source>
        <dbReference type="Google" id="ProtNLM"/>
    </source>
</evidence>
<dbReference type="eggNOG" id="ENOG5031BJ1">
    <property type="taxonomic scope" value="Bacteria"/>
</dbReference>
<dbReference type="RefSeq" id="WP_011643765.1">
    <property type="nucleotide sequence ID" value="NC_008347.1"/>
</dbReference>
<feature type="transmembrane region" description="Helical" evidence="1">
    <location>
        <begin position="56"/>
        <end position="75"/>
    </location>
</feature>
<dbReference type="InterPro" id="IPR013879">
    <property type="entry name" value="DUF1761"/>
</dbReference>
<proteinExistence type="predicted"/>
<dbReference type="HOGENOM" id="CLU_136269_0_0_5"/>
<dbReference type="KEGG" id="mmr:Mmar10_1828"/>
<evidence type="ECO:0000313" key="3">
    <source>
        <dbReference type="Proteomes" id="UP000001964"/>
    </source>
</evidence>
<keyword evidence="1" id="KW-0812">Transmembrane</keyword>
<feature type="transmembrane region" description="Helical" evidence="1">
    <location>
        <begin position="12"/>
        <end position="36"/>
    </location>
</feature>
<accession>Q0ANL7</accession>